<dbReference type="EMBL" id="MN738960">
    <property type="protein sequence ID" value="QHT33210.1"/>
    <property type="molecule type" value="Genomic_DNA"/>
</dbReference>
<feature type="region of interest" description="Disordered" evidence="1">
    <location>
        <begin position="184"/>
        <end position="332"/>
    </location>
</feature>
<name>A0A6C0EYA2_9ZZZZ</name>
<sequence length="332" mass="38232">MPNTNTKTDTKRKPKNIKFLIVEKNGDIKESEIKEEAICAEELAKKCKFKKADGYIKRTEWGYAFKGENGESSKIVVEMWGKDDGMANHENKYEFPPPLDHDLYFGSCVLIARDYKNNYTNLTEDMWDDIYEYLFGGFESLAANEDEDDDEYDELDGIPMNRKTRDGYLKDGFVVDSNRITDIVGDEDNCGESGEDDDDDDEEDNETDDSCDDSSDGDVCEESDEDNEDGRAKRYNSKTNKAIISNNKNIIIDKTKNKDKMPLIDSRLSTDNDNKHKNVKEKGKDNKDKTKDKNKDKDKDKDKNKEKDEDCENGWKTDESSELSEEEYSYSK</sequence>
<dbReference type="AlphaFoldDB" id="A0A6C0EYA2"/>
<evidence type="ECO:0000256" key="1">
    <source>
        <dbReference type="SAM" id="MobiDB-lite"/>
    </source>
</evidence>
<organism evidence="2">
    <name type="scientific">viral metagenome</name>
    <dbReference type="NCBI Taxonomy" id="1070528"/>
    <lineage>
        <taxon>unclassified sequences</taxon>
        <taxon>metagenomes</taxon>
        <taxon>organismal metagenomes</taxon>
    </lineage>
</organism>
<feature type="compositionally biased region" description="Acidic residues" evidence="1">
    <location>
        <begin position="320"/>
        <end position="332"/>
    </location>
</feature>
<feature type="compositionally biased region" description="Low complexity" evidence="1">
    <location>
        <begin position="237"/>
        <end position="250"/>
    </location>
</feature>
<reference evidence="2" key="1">
    <citation type="journal article" date="2020" name="Nature">
        <title>Giant virus diversity and host interactions through global metagenomics.</title>
        <authorList>
            <person name="Schulz F."/>
            <person name="Roux S."/>
            <person name="Paez-Espino D."/>
            <person name="Jungbluth S."/>
            <person name="Walsh D.A."/>
            <person name="Denef V.J."/>
            <person name="McMahon K.D."/>
            <person name="Konstantinidis K.T."/>
            <person name="Eloe-Fadrosh E.A."/>
            <person name="Kyrpides N.C."/>
            <person name="Woyke T."/>
        </authorList>
    </citation>
    <scope>NUCLEOTIDE SEQUENCE</scope>
    <source>
        <strain evidence="2">GVMAG-M-3300009161-34</strain>
    </source>
</reference>
<feature type="compositionally biased region" description="Acidic residues" evidence="1">
    <location>
        <begin position="184"/>
        <end position="228"/>
    </location>
</feature>
<protein>
    <submittedName>
        <fullName evidence="2">Uncharacterized protein</fullName>
    </submittedName>
</protein>
<evidence type="ECO:0000313" key="2">
    <source>
        <dbReference type="EMBL" id="QHT33210.1"/>
    </source>
</evidence>
<feature type="compositionally biased region" description="Basic and acidic residues" evidence="1">
    <location>
        <begin position="251"/>
        <end position="319"/>
    </location>
</feature>
<accession>A0A6C0EYA2</accession>
<proteinExistence type="predicted"/>